<proteinExistence type="predicted"/>
<comment type="caution">
    <text evidence="1">The sequence shown here is derived from an EMBL/GenBank/DDBJ whole genome shotgun (WGS) entry which is preliminary data.</text>
</comment>
<keyword evidence="2" id="KW-1185">Reference proteome</keyword>
<dbReference type="RefSeq" id="WP_220810289.1">
    <property type="nucleotide sequence ID" value="NZ_BPMK01000021.1"/>
</dbReference>
<reference evidence="1 2" key="1">
    <citation type="journal article" date="2022" name="Int. J. Syst. Evol. Microbiol.">
        <title>Noviherbaspirillum aridicola sp. nov., isolated from an arid soil in Pakistan.</title>
        <authorList>
            <person name="Khan I.U."/>
            <person name="Saqib M."/>
            <person name="Amin A."/>
            <person name="Hussain F."/>
            <person name="Li L."/>
            <person name="Liu Y.H."/>
            <person name="Fang B.Z."/>
            <person name="Ahmed I."/>
            <person name="Li W.J."/>
        </authorList>
    </citation>
    <scope>NUCLEOTIDE SEQUENCE [LARGE SCALE GENOMIC DNA]</scope>
    <source>
        <strain evidence="1 2">NCCP-691</strain>
    </source>
</reference>
<accession>A0ABQ4Q9P2</accession>
<dbReference type="Proteomes" id="UP000887222">
    <property type="component" value="Unassembled WGS sequence"/>
</dbReference>
<name>A0ABQ4Q9P2_9BURK</name>
<dbReference type="EMBL" id="BPMK01000021">
    <property type="protein sequence ID" value="GIZ53878.1"/>
    <property type="molecule type" value="Genomic_DNA"/>
</dbReference>
<protein>
    <submittedName>
        <fullName evidence="1">Uncharacterized protein</fullName>
    </submittedName>
</protein>
<sequence length="78" mass="8558">MTPEEIVAEINTRNREALDACDSMERLTRDQVLTLMDNAAMQGFRMGSNVALSMVKGALLVQVSRSGGVRRNANSDFP</sequence>
<evidence type="ECO:0000313" key="1">
    <source>
        <dbReference type="EMBL" id="GIZ53878.1"/>
    </source>
</evidence>
<evidence type="ECO:0000313" key="2">
    <source>
        <dbReference type="Proteomes" id="UP000887222"/>
    </source>
</evidence>
<organism evidence="1 2">
    <name type="scientific">Noviherbaspirillum aridicola</name>
    <dbReference type="NCBI Taxonomy" id="2849687"/>
    <lineage>
        <taxon>Bacteria</taxon>
        <taxon>Pseudomonadati</taxon>
        <taxon>Pseudomonadota</taxon>
        <taxon>Betaproteobacteria</taxon>
        <taxon>Burkholderiales</taxon>
        <taxon>Oxalobacteraceae</taxon>
        <taxon>Noviherbaspirillum</taxon>
    </lineage>
</organism>
<gene>
    <name evidence="1" type="ORF">NCCP691_38920</name>
</gene>